<reference evidence="1" key="1">
    <citation type="submission" date="2020-07" db="EMBL/GenBank/DDBJ databases">
        <title>Multicomponent nature underlies the extraordinary mechanical properties of spider dragline silk.</title>
        <authorList>
            <person name="Kono N."/>
            <person name="Nakamura H."/>
            <person name="Mori M."/>
            <person name="Yoshida Y."/>
            <person name="Ohtoshi R."/>
            <person name="Malay A.D."/>
            <person name="Moran D.A.P."/>
            <person name="Tomita M."/>
            <person name="Numata K."/>
            <person name="Arakawa K."/>
        </authorList>
    </citation>
    <scope>NUCLEOTIDE SEQUENCE</scope>
</reference>
<dbReference type="OrthoDB" id="6537955at2759"/>
<accession>A0A8X6GAC6</accession>
<dbReference type="AlphaFoldDB" id="A0A8X6GAC6"/>
<keyword evidence="2" id="KW-1185">Reference proteome</keyword>
<name>A0A8X6GAC6_TRICU</name>
<evidence type="ECO:0000313" key="2">
    <source>
        <dbReference type="Proteomes" id="UP000887116"/>
    </source>
</evidence>
<dbReference type="EMBL" id="BMAO01015199">
    <property type="protein sequence ID" value="GFR00062.1"/>
    <property type="molecule type" value="Genomic_DNA"/>
</dbReference>
<comment type="caution">
    <text evidence="1">The sequence shown here is derived from an EMBL/GenBank/DDBJ whole genome shotgun (WGS) entry which is preliminary data.</text>
</comment>
<evidence type="ECO:0000313" key="1">
    <source>
        <dbReference type="EMBL" id="GFR00062.1"/>
    </source>
</evidence>
<organism evidence="1 2">
    <name type="scientific">Trichonephila clavata</name>
    <name type="common">Joro spider</name>
    <name type="synonym">Nephila clavata</name>
    <dbReference type="NCBI Taxonomy" id="2740835"/>
    <lineage>
        <taxon>Eukaryota</taxon>
        <taxon>Metazoa</taxon>
        <taxon>Ecdysozoa</taxon>
        <taxon>Arthropoda</taxon>
        <taxon>Chelicerata</taxon>
        <taxon>Arachnida</taxon>
        <taxon>Araneae</taxon>
        <taxon>Araneomorphae</taxon>
        <taxon>Entelegynae</taxon>
        <taxon>Araneoidea</taxon>
        <taxon>Nephilidae</taxon>
        <taxon>Trichonephila</taxon>
    </lineage>
</organism>
<gene>
    <name evidence="1" type="ORF">TNCT_350331</name>
</gene>
<proteinExistence type="predicted"/>
<dbReference type="Proteomes" id="UP000887116">
    <property type="component" value="Unassembled WGS sequence"/>
</dbReference>
<protein>
    <submittedName>
        <fullName evidence="1">Uncharacterized protein</fullName>
    </submittedName>
</protein>
<sequence length="103" mass="12212">MLKEELIRPGIFHDPDLEAVFFNEPTHRLNKAKLSDLVRDHDLPKQKAGSLASRLQWNLLLSLQEYRTREKNFHFFEKKEHLIACIDANDLMNFMNISYDLNN</sequence>